<gene>
    <name evidence="1" type="ORF">RRG08_029971</name>
</gene>
<proteinExistence type="predicted"/>
<accession>A0AAE0ZJY9</accession>
<dbReference type="EMBL" id="JAWDGP010003856">
    <property type="protein sequence ID" value="KAK3770316.1"/>
    <property type="molecule type" value="Genomic_DNA"/>
</dbReference>
<organism evidence="1 2">
    <name type="scientific">Elysia crispata</name>
    <name type="common">lettuce slug</name>
    <dbReference type="NCBI Taxonomy" id="231223"/>
    <lineage>
        <taxon>Eukaryota</taxon>
        <taxon>Metazoa</taxon>
        <taxon>Spiralia</taxon>
        <taxon>Lophotrochozoa</taxon>
        <taxon>Mollusca</taxon>
        <taxon>Gastropoda</taxon>
        <taxon>Heterobranchia</taxon>
        <taxon>Euthyneura</taxon>
        <taxon>Panpulmonata</taxon>
        <taxon>Sacoglossa</taxon>
        <taxon>Placobranchoidea</taxon>
        <taxon>Plakobranchidae</taxon>
        <taxon>Elysia</taxon>
    </lineage>
</organism>
<evidence type="ECO:0000313" key="1">
    <source>
        <dbReference type="EMBL" id="KAK3770316.1"/>
    </source>
</evidence>
<name>A0AAE0ZJY9_9GAST</name>
<dbReference type="Proteomes" id="UP001283361">
    <property type="component" value="Unassembled WGS sequence"/>
</dbReference>
<protein>
    <submittedName>
        <fullName evidence="1">Uncharacterized protein</fullName>
    </submittedName>
</protein>
<keyword evidence="2" id="KW-1185">Reference proteome</keyword>
<evidence type="ECO:0000313" key="2">
    <source>
        <dbReference type="Proteomes" id="UP001283361"/>
    </source>
</evidence>
<dbReference type="AlphaFoldDB" id="A0AAE0ZJY9"/>
<sequence>MDARICGPVFSLPRRETTRVPSAECNPSAWRPLWWSNRGLAGTRGGKHRQKSGHDFNNERVEIGDGMMV</sequence>
<reference evidence="1" key="1">
    <citation type="journal article" date="2023" name="G3 (Bethesda)">
        <title>A reference genome for the long-term kleptoplast-retaining sea slug Elysia crispata morphotype clarki.</title>
        <authorList>
            <person name="Eastman K.E."/>
            <person name="Pendleton A.L."/>
            <person name="Shaikh M.A."/>
            <person name="Suttiyut T."/>
            <person name="Ogas R."/>
            <person name="Tomko P."/>
            <person name="Gavelis G."/>
            <person name="Widhalm J.R."/>
            <person name="Wisecaver J.H."/>
        </authorList>
    </citation>
    <scope>NUCLEOTIDE SEQUENCE</scope>
    <source>
        <strain evidence="1">ECLA1</strain>
    </source>
</reference>
<comment type="caution">
    <text evidence="1">The sequence shown here is derived from an EMBL/GenBank/DDBJ whole genome shotgun (WGS) entry which is preliminary data.</text>
</comment>